<keyword evidence="3" id="KW-0808">Transferase</keyword>
<keyword evidence="1" id="KW-1133">Transmembrane helix</keyword>
<dbReference type="HOGENOM" id="CLU_033536_0_1_9"/>
<evidence type="ECO:0000256" key="1">
    <source>
        <dbReference type="SAM" id="Phobius"/>
    </source>
</evidence>
<comment type="caution">
    <text evidence="3">The sequence shown here is derived from an EMBL/GenBank/DDBJ whole genome shotgun (WGS) entry which is preliminary data.</text>
</comment>
<feature type="transmembrane region" description="Helical" evidence="1">
    <location>
        <begin position="244"/>
        <end position="264"/>
    </location>
</feature>
<dbReference type="eggNOG" id="COG0463">
    <property type="taxonomic scope" value="Bacteria"/>
</dbReference>
<sequence>MVNLRRLDMDKLSIVVPCYNEQETVNIFYRETTKVVDAMNMDYEIIFVNDGSRDNTLEELVKLHDAHPGIVKVIDFSRNFGKEGGLLAGLENATGNYVTVMDADLQDPPEYLPKMFEAMNQQHVDIVGTRRVTRKGEPKIRSFFARQFYKLINKFTEVEIVDGARDFRLMTREVVDSVLSLQEYHRFSKGIFAWVGYKTVYLEYENVERVAGETSWSFWKLFAYAIEGIVAFTVAPLRMATISGIFVSIIAFLYMIFVFGKALIVGDPVAGYPSMVVIILFLGGIQLLSLGIIGEYLSKTYMETKKRPKYIVRKKYE</sequence>
<dbReference type="Proteomes" id="UP000005950">
    <property type="component" value="Unassembled WGS sequence"/>
</dbReference>
<proteinExistence type="predicted"/>
<keyword evidence="1" id="KW-0472">Membrane</keyword>
<dbReference type="InterPro" id="IPR050256">
    <property type="entry name" value="Glycosyltransferase_2"/>
</dbReference>
<dbReference type="PANTHER" id="PTHR48090">
    <property type="entry name" value="UNDECAPRENYL-PHOSPHATE 4-DEOXY-4-FORMAMIDO-L-ARABINOSE TRANSFERASE-RELATED"/>
    <property type="match status" value="1"/>
</dbReference>
<feature type="domain" description="Glycosyltransferase 2-like" evidence="2">
    <location>
        <begin position="13"/>
        <end position="177"/>
    </location>
</feature>
<evidence type="ECO:0000259" key="2">
    <source>
        <dbReference type="Pfam" id="PF00535"/>
    </source>
</evidence>
<reference evidence="3 4" key="1">
    <citation type="submission" date="2008-12" db="EMBL/GenBank/DDBJ databases">
        <authorList>
            <person name="Fulton L."/>
            <person name="Clifton S."/>
            <person name="Fulton B."/>
            <person name="Xu J."/>
            <person name="Minx P."/>
            <person name="Pepin K.H."/>
            <person name="Johnson M."/>
            <person name="Bhonagiri V."/>
            <person name="Nash W.E."/>
            <person name="Mardis E.R."/>
            <person name="Wilson R.K."/>
        </authorList>
    </citation>
    <scope>NUCLEOTIDE SEQUENCE [LARGE SCALE GENOMIC DNA]</scope>
    <source>
        <strain evidence="3 4">DSM 12042</strain>
    </source>
</reference>
<dbReference type="Gene3D" id="3.90.550.10">
    <property type="entry name" value="Spore Coat Polysaccharide Biosynthesis Protein SpsA, Chain A"/>
    <property type="match status" value="1"/>
</dbReference>
<keyword evidence="1" id="KW-0812">Transmembrane</keyword>
<feature type="transmembrane region" description="Helical" evidence="1">
    <location>
        <begin position="276"/>
        <end position="297"/>
    </location>
</feature>
<dbReference type="STRING" id="545696.HOLDEFILI_02768"/>
<gene>
    <name evidence="3" type="ORF">HOLDEFILI_02768</name>
</gene>
<feature type="transmembrane region" description="Helical" evidence="1">
    <location>
        <begin position="216"/>
        <end position="237"/>
    </location>
</feature>
<dbReference type="SUPFAM" id="SSF53448">
    <property type="entry name" value="Nucleotide-diphospho-sugar transferases"/>
    <property type="match status" value="1"/>
</dbReference>
<dbReference type="CDD" id="cd04187">
    <property type="entry name" value="DPM1_like_bac"/>
    <property type="match status" value="1"/>
</dbReference>
<organism evidence="3 4">
    <name type="scientific">Holdemania filiformis DSM 12042</name>
    <dbReference type="NCBI Taxonomy" id="545696"/>
    <lineage>
        <taxon>Bacteria</taxon>
        <taxon>Bacillati</taxon>
        <taxon>Bacillota</taxon>
        <taxon>Erysipelotrichia</taxon>
        <taxon>Erysipelotrichales</taxon>
        <taxon>Erysipelotrichaceae</taxon>
        <taxon>Holdemania</taxon>
    </lineage>
</organism>
<dbReference type="EC" id="2.4.-.-" evidence="3"/>
<dbReference type="PANTHER" id="PTHR48090:SF8">
    <property type="entry name" value="GLYCOSYLTRANSFERASE CSBB-RELATED"/>
    <property type="match status" value="1"/>
</dbReference>
<dbReference type="AlphaFoldDB" id="B9YAB1"/>
<evidence type="ECO:0000313" key="3">
    <source>
        <dbReference type="EMBL" id="EEF67089.1"/>
    </source>
</evidence>
<dbReference type="GO" id="GO:0016757">
    <property type="term" value="F:glycosyltransferase activity"/>
    <property type="evidence" value="ECO:0007669"/>
    <property type="project" value="UniProtKB-KW"/>
</dbReference>
<dbReference type="EMBL" id="ACCF01000175">
    <property type="protein sequence ID" value="EEF67089.1"/>
    <property type="molecule type" value="Genomic_DNA"/>
</dbReference>
<protein>
    <submittedName>
        <fullName evidence="3">Glycosyltransferase, group 2 family protein</fullName>
        <ecNumber evidence="3">2.4.-.-</ecNumber>
    </submittedName>
</protein>
<dbReference type="InterPro" id="IPR029044">
    <property type="entry name" value="Nucleotide-diphossugar_trans"/>
</dbReference>
<dbReference type="InterPro" id="IPR001173">
    <property type="entry name" value="Glyco_trans_2-like"/>
</dbReference>
<reference evidence="3 4" key="2">
    <citation type="submission" date="2009-02" db="EMBL/GenBank/DDBJ databases">
        <title>Draft genome sequence of Holdemania filiformis DSM 12042.</title>
        <authorList>
            <person name="Sudarsanam P."/>
            <person name="Ley R."/>
            <person name="Guruge J."/>
            <person name="Turnbaugh P.J."/>
            <person name="Mahowald M."/>
            <person name="Liep D."/>
            <person name="Gordon J."/>
        </authorList>
    </citation>
    <scope>NUCLEOTIDE SEQUENCE [LARGE SCALE GENOMIC DNA]</scope>
    <source>
        <strain evidence="3 4">DSM 12042</strain>
    </source>
</reference>
<accession>B9YAB1</accession>
<dbReference type="GO" id="GO:0005886">
    <property type="term" value="C:plasma membrane"/>
    <property type="evidence" value="ECO:0007669"/>
    <property type="project" value="TreeGrafter"/>
</dbReference>
<keyword evidence="3" id="KW-0328">Glycosyltransferase</keyword>
<evidence type="ECO:0000313" key="4">
    <source>
        <dbReference type="Proteomes" id="UP000005950"/>
    </source>
</evidence>
<dbReference type="Pfam" id="PF00535">
    <property type="entry name" value="Glycos_transf_2"/>
    <property type="match status" value="1"/>
</dbReference>
<name>B9YAB1_9FIRM</name>